<dbReference type="FunFam" id="3.90.950.10:FF:000005">
    <property type="entry name" value="7-methyl-GTP pyrophosphatase"/>
    <property type="match status" value="1"/>
</dbReference>
<evidence type="ECO:0000256" key="6">
    <source>
        <dbReference type="HAMAP-Rule" id="MF_00528"/>
    </source>
</evidence>
<evidence type="ECO:0000256" key="3">
    <source>
        <dbReference type="ARBA" id="ARBA00022490"/>
    </source>
</evidence>
<comment type="caution">
    <text evidence="6">Lacks conserved residue(s) required for the propagation of feature annotation.</text>
</comment>
<dbReference type="Pfam" id="PF02545">
    <property type="entry name" value="Maf"/>
    <property type="match status" value="1"/>
</dbReference>
<feature type="site" description="Important for substrate specificity" evidence="6">
    <location>
        <position position="12"/>
    </location>
</feature>
<protein>
    <recommendedName>
        <fullName evidence="6">dTTP/UTP pyrophosphatase</fullName>
        <shortName evidence="6">dTTPase/UTPase</shortName>
        <ecNumber evidence="6">3.6.1.9</ecNumber>
    </recommendedName>
    <alternativeName>
        <fullName evidence="6">Nucleoside triphosphate pyrophosphatase</fullName>
    </alternativeName>
    <alternativeName>
        <fullName evidence="6">Nucleotide pyrophosphatase</fullName>
        <shortName evidence="6">Nucleotide PPase</shortName>
    </alternativeName>
</protein>
<feature type="site" description="Important for substrate specificity" evidence="6">
    <location>
        <position position="72"/>
    </location>
</feature>
<dbReference type="PIRSF" id="PIRSF006305">
    <property type="entry name" value="Maf"/>
    <property type="match status" value="1"/>
</dbReference>
<comment type="similarity">
    <text evidence="6">Belongs to the Maf family. YhdE subfamily.</text>
</comment>
<accession>A0A859FFR0</accession>
<dbReference type="KEGG" id="psua:FLK61_34860"/>
<dbReference type="EC" id="3.6.1.9" evidence="6"/>
<dbReference type="HAMAP" id="MF_00528">
    <property type="entry name" value="Maf"/>
    <property type="match status" value="1"/>
</dbReference>
<dbReference type="GO" id="GO:0009117">
    <property type="term" value="P:nucleotide metabolic process"/>
    <property type="evidence" value="ECO:0007669"/>
    <property type="project" value="UniProtKB-KW"/>
</dbReference>
<keyword evidence="8" id="KW-1185">Reference proteome</keyword>
<evidence type="ECO:0000313" key="7">
    <source>
        <dbReference type="EMBL" id="QKS71851.1"/>
    </source>
</evidence>
<dbReference type="GO" id="GO:0047429">
    <property type="term" value="F:nucleoside triphosphate diphosphatase activity"/>
    <property type="evidence" value="ECO:0007669"/>
    <property type="project" value="UniProtKB-EC"/>
</dbReference>
<evidence type="ECO:0000256" key="2">
    <source>
        <dbReference type="ARBA" id="ARBA00004496"/>
    </source>
</evidence>
<dbReference type="AlphaFoldDB" id="A0A859FFR0"/>
<comment type="catalytic activity">
    <reaction evidence="6">
        <text>dTTP + H2O = dTMP + diphosphate + H(+)</text>
        <dbReference type="Rhea" id="RHEA:28534"/>
        <dbReference type="ChEBI" id="CHEBI:15377"/>
        <dbReference type="ChEBI" id="CHEBI:15378"/>
        <dbReference type="ChEBI" id="CHEBI:33019"/>
        <dbReference type="ChEBI" id="CHEBI:37568"/>
        <dbReference type="ChEBI" id="CHEBI:63528"/>
        <dbReference type="EC" id="3.6.1.9"/>
    </reaction>
</comment>
<dbReference type="PANTHER" id="PTHR43213:SF5">
    <property type="entry name" value="BIFUNCTIONAL DTTP_UTP PYROPHOSPHATASE_METHYLTRANSFERASE PROTEIN-RELATED"/>
    <property type="match status" value="1"/>
</dbReference>
<evidence type="ECO:0000256" key="4">
    <source>
        <dbReference type="ARBA" id="ARBA00022801"/>
    </source>
</evidence>
<comment type="function">
    <text evidence="6">Nucleoside triphosphate pyrophosphatase that hydrolyzes dTTP and UTP. May have a dual role in cell division arrest and in preventing the incorporation of modified nucleotides into cellular nucleic acids.</text>
</comment>
<dbReference type="SUPFAM" id="SSF52972">
    <property type="entry name" value="ITPase-like"/>
    <property type="match status" value="1"/>
</dbReference>
<dbReference type="RefSeq" id="WP_176009834.1">
    <property type="nucleotide sequence ID" value="NZ_CP041372.2"/>
</dbReference>
<organism evidence="7 8">
    <name type="scientific">Paenalkalicoccus suaedae</name>
    <dbReference type="NCBI Taxonomy" id="2592382"/>
    <lineage>
        <taxon>Bacteria</taxon>
        <taxon>Bacillati</taxon>
        <taxon>Bacillota</taxon>
        <taxon>Bacilli</taxon>
        <taxon>Bacillales</taxon>
        <taxon>Bacillaceae</taxon>
        <taxon>Paenalkalicoccus</taxon>
    </lineage>
</organism>
<evidence type="ECO:0000256" key="1">
    <source>
        <dbReference type="ARBA" id="ARBA00001968"/>
    </source>
</evidence>
<evidence type="ECO:0000256" key="5">
    <source>
        <dbReference type="ARBA" id="ARBA00023080"/>
    </source>
</evidence>
<dbReference type="CDD" id="cd00555">
    <property type="entry name" value="Maf"/>
    <property type="match status" value="1"/>
</dbReference>
<comment type="subcellular location">
    <subcellularLocation>
        <location evidence="2 6">Cytoplasm</location>
    </subcellularLocation>
</comment>
<dbReference type="NCBIfam" id="TIGR00172">
    <property type="entry name" value="maf"/>
    <property type="match status" value="1"/>
</dbReference>
<keyword evidence="5 6" id="KW-0546">Nucleotide metabolism</keyword>
<dbReference type="InterPro" id="IPR003697">
    <property type="entry name" value="Maf-like"/>
</dbReference>
<feature type="active site" description="Proton acceptor" evidence="6">
    <location>
        <position position="71"/>
    </location>
</feature>
<dbReference type="GO" id="GO:0005737">
    <property type="term" value="C:cytoplasm"/>
    <property type="evidence" value="ECO:0007669"/>
    <property type="project" value="UniProtKB-SubCell"/>
</dbReference>
<feature type="site" description="Important for substrate specificity" evidence="6">
    <location>
        <position position="154"/>
    </location>
</feature>
<dbReference type="InterPro" id="IPR029001">
    <property type="entry name" value="ITPase-like_fam"/>
</dbReference>
<dbReference type="PANTHER" id="PTHR43213">
    <property type="entry name" value="BIFUNCTIONAL DTTP/UTP PYROPHOSPHATASE/METHYLTRANSFERASE PROTEIN-RELATED"/>
    <property type="match status" value="1"/>
</dbReference>
<keyword evidence="3 6" id="KW-0963">Cytoplasm</keyword>
<reference evidence="8" key="1">
    <citation type="submission" date="2019-07" db="EMBL/GenBank/DDBJ databases">
        <title>Bacillus alkalisoli sp. nov. isolated from saline soil.</title>
        <authorList>
            <person name="Sun J.-Q."/>
            <person name="Xu L."/>
        </authorList>
    </citation>
    <scope>NUCLEOTIDE SEQUENCE [LARGE SCALE GENOMIC DNA]</scope>
    <source>
        <strain evidence="8">M4U3P1</strain>
    </source>
</reference>
<keyword evidence="4 6" id="KW-0378">Hydrolase</keyword>
<name>A0A859FFR0_9BACI</name>
<proteinExistence type="inferred from homology"/>
<dbReference type="Gene3D" id="3.90.950.10">
    <property type="match status" value="1"/>
</dbReference>
<dbReference type="EMBL" id="CP041372">
    <property type="protein sequence ID" value="QKS71851.1"/>
    <property type="molecule type" value="Genomic_DNA"/>
</dbReference>
<comment type="cofactor">
    <cofactor evidence="1 6">
        <name>a divalent metal cation</name>
        <dbReference type="ChEBI" id="CHEBI:60240"/>
    </cofactor>
</comment>
<evidence type="ECO:0000313" key="8">
    <source>
        <dbReference type="Proteomes" id="UP000318138"/>
    </source>
</evidence>
<sequence length="187" mass="20801">MKPILLASQSPRRKQLLDQVGITFTVKPSDYEEDHSLALPPTELVQQLAYEKARDVFVREEKQNSIIIGADTLVALDDEVLGKPRDDHDAKQMLMRLSGKKHQVHTGVAILSSTQESRFTESADVYFYPLTESEIDAYIKSGEPADKAGAYGIQGLGATLVERIEGDYFSIVGLPIAKVVRVIKNHY</sequence>
<dbReference type="Proteomes" id="UP000318138">
    <property type="component" value="Chromosome"/>
</dbReference>
<comment type="catalytic activity">
    <reaction evidence="6">
        <text>UTP + H2O = UMP + diphosphate + H(+)</text>
        <dbReference type="Rhea" id="RHEA:29395"/>
        <dbReference type="ChEBI" id="CHEBI:15377"/>
        <dbReference type="ChEBI" id="CHEBI:15378"/>
        <dbReference type="ChEBI" id="CHEBI:33019"/>
        <dbReference type="ChEBI" id="CHEBI:46398"/>
        <dbReference type="ChEBI" id="CHEBI:57865"/>
        <dbReference type="EC" id="3.6.1.9"/>
    </reaction>
</comment>
<gene>
    <name evidence="7" type="primary">maf</name>
    <name evidence="7" type="ORF">FLK61_34860</name>
</gene>